<name>A0A9X1BBQ4_9GAMM</name>
<reference evidence="1 2" key="1">
    <citation type="journal article" date="2020" name="Microorganisms">
        <title>Osmotic Adaptation and Compatible Solute Biosynthesis of Phototrophic Bacteria as Revealed from Genome Analyses.</title>
        <authorList>
            <person name="Imhoff J.F."/>
            <person name="Rahn T."/>
            <person name="Kunzel S."/>
            <person name="Keller A."/>
            <person name="Neulinger S.C."/>
        </authorList>
    </citation>
    <scope>NUCLEOTIDE SEQUENCE [LARGE SCALE GENOMIC DNA]</scope>
    <source>
        <strain evidence="1 2">DSM 21303</strain>
    </source>
</reference>
<dbReference type="Proteomes" id="UP001138802">
    <property type="component" value="Unassembled WGS sequence"/>
</dbReference>
<sequence length="265" mass="29513">MGVGYVRLFPIPGICSYERIHSVLSRYRITAIMTTPTLAYKVLYETRELRANSDGNQPPLRKALLTGELITLECAANMEAILGPGSQVIPFVYGSSETATLMIGTHDGRYLPIQEDFVFEVQPDEGAGASAQGEITGRLLVTWLRDGMLPILRYDTGDRFTWVKTDDSGYFRFEGRVAGWRIEPARAKMIDQAVFSLPLSIYHYQYEIERKRLSIVTSGSAHDTSPIERALLDGGRLPADTLIAIDPPESDFYGFSPLAKLSRIV</sequence>
<evidence type="ECO:0000313" key="1">
    <source>
        <dbReference type="EMBL" id="MBK1646865.1"/>
    </source>
</evidence>
<dbReference type="AlphaFoldDB" id="A0A9X1BBQ4"/>
<proteinExistence type="predicted"/>
<dbReference type="PANTHER" id="PTHR43845:SF1">
    <property type="entry name" value="BLR5969 PROTEIN"/>
    <property type="match status" value="1"/>
</dbReference>
<gene>
    <name evidence="1" type="ORF">CKO25_19990</name>
</gene>
<dbReference type="InterPro" id="IPR042099">
    <property type="entry name" value="ANL_N_sf"/>
</dbReference>
<dbReference type="SUPFAM" id="SSF56801">
    <property type="entry name" value="Acetyl-CoA synthetase-like"/>
    <property type="match status" value="1"/>
</dbReference>
<accession>A0A9X1BBQ4</accession>
<dbReference type="EMBL" id="NRSD01000043">
    <property type="protein sequence ID" value="MBK1646865.1"/>
    <property type="molecule type" value="Genomic_DNA"/>
</dbReference>
<keyword evidence="2" id="KW-1185">Reference proteome</keyword>
<organism evidence="1 2">
    <name type="scientific">Thiocapsa imhoffii</name>
    <dbReference type="NCBI Taxonomy" id="382777"/>
    <lineage>
        <taxon>Bacteria</taxon>
        <taxon>Pseudomonadati</taxon>
        <taxon>Pseudomonadota</taxon>
        <taxon>Gammaproteobacteria</taxon>
        <taxon>Chromatiales</taxon>
        <taxon>Chromatiaceae</taxon>
        <taxon>Thiocapsa</taxon>
    </lineage>
</organism>
<comment type="caution">
    <text evidence="1">The sequence shown here is derived from an EMBL/GenBank/DDBJ whole genome shotgun (WGS) entry which is preliminary data.</text>
</comment>
<protein>
    <submittedName>
        <fullName evidence="1">Uncharacterized protein</fullName>
    </submittedName>
</protein>
<dbReference type="PANTHER" id="PTHR43845">
    <property type="entry name" value="BLR5969 PROTEIN"/>
    <property type="match status" value="1"/>
</dbReference>
<dbReference type="Gene3D" id="3.40.50.12780">
    <property type="entry name" value="N-terminal domain of ligase-like"/>
    <property type="match status" value="1"/>
</dbReference>
<evidence type="ECO:0000313" key="2">
    <source>
        <dbReference type="Proteomes" id="UP001138802"/>
    </source>
</evidence>